<dbReference type="InterPro" id="IPR019826">
    <property type="entry name" value="Carboxylesterase_B_AS"/>
</dbReference>
<dbReference type="InterPro" id="IPR002018">
    <property type="entry name" value="CarbesteraseB"/>
</dbReference>
<reference evidence="7" key="1">
    <citation type="submission" date="2017-02" db="UniProtKB">
        <authorList>
            <consortium name="WormBaseParasite"/>
        </authorList>
    </citation>
    <scope>IDENTIFICATION</scope>
</reference>
<evidence type="ECO:0000256" key="1">
    <source>
        <dbReference type="ARBA" id="ARBA00005964"/>
    </source>
</evidence>
<dbReference type="Pfam" id="PF00135">
    <property type="entry name" value="COesterase"/>
    <property type="match status" value="2"/>
</dbReference>
<dbReference type="ESTHER" id="9bila-a0a0n5amu6.1">
    <property type="family name" value="Carb_B_Nematoda"/>
</dbReference>
<dbReference type="PROSITE" id="PS00122">
    <property type="entry name" value="CARBOXYLESTERASE_B_1"/>
    <property type="match status" value="1"/>
</dbReference>
<evidence type="ECO:0000313" key="6">
    <source>
        <dbReference type="Proteomes" id="UP000046393"/>
    </source>
</evidence>
<dbReference type="Gene3D" id="3.40.50.1820">
    <property type="entry name" value="alpha/beta hydrolase"/>
    <property type="match status" value="2"/>
</dbReference>
<dbReference type="PANTHER" id="PTHR44590:SF4">
    <property type="entry name" value="CARBOXYLIC ESTER HYDROLASE"/>
    <property type="match status" value="1"/>
</dbReference>
<dbReference type="Proteomes" id="UP000046393">
    <property type="component" value="Unplaced"/>
</dbReference>
<protein>
    <submittedName>
        <fullName evidence="7">Carboxylesterase type B domain-containing protein</fullName>
    </submittedName>
</protein>
<keyword evidence="2" id="KW-0719">Serine esterase</keyword>
<dbReference type="WBParaSite" id="SMUV_0000591501-mRNA-1">
    <property type="protein sequence ID" value="SMUV_0000591501-mRNA-1"/>
    <property type="gene ID" value="SMUV_0000591501"/>
</dbReference>
<keyword evidence="3" id="KW-0378">Hydrolase</keyword>
<feature type="domain" description="Carboxylesterase type B" evidence="5">
    <location>
        <begin position="22"/>
        <end position="582"/>
    </location>
</feature>
<proteinExistence type="inferred from homology"/>
<evidence type="ECO:0000256" key="4">
    <source>
        <dbReference type="SAM" id="SignalP"/>
    </source>
</evidence>
<dbReference type="PANTHER" id="PTHR44590">
    <property type="entry name" value="CARBOXYLIC ESTER HYDROLASE-RELATED"/>
    <property type="match status" value="1"/>
</dbReference>
<evidence type="ECO:0000256" key="3">
    <source>
        <dbReference type="ARBA" id="ARBA00022801"/>
    </source>
</evidence>
<organism evidence="6 7">
    <name type="scientific">Syphacia muris</name>
    <dbReference type="NCBI Taxonomy" id="451379"/>
    <lineage>
        <taxon>Eukaryota</taxon>
        <taxon>Metazoa</taxon>
        <taxon>Ecdysozoa</taxon>
        <taxon>Nematoda</taxon>
        <taxon>Chromadorea</taxon>
        <taxon>Rhabditida</taxon>
        <taxon>Spirurina</taxon>
        <taxon>Oxyuridomorpha</taxon>
        <taxon>Oxyuroidea</taxon>
        <taxon>Oxyuridae</taxon>
        <taxon>Syphacia</taxon>
    </lineage>
</organism>
<keyword evidence="4" id="KW-0732">Signal</keyword>
<feature type="chain" id="PRO_5007256261" evidence="4">
    <location>
        <begin position="18"/>
        <end position="781"/>
    </location>
</feature>
<keyword evidence="6" id="KW-1185">Reference proteome</keyword>
<dbReference type="STRING" id="451379.A0A0N5AMU6"/>
<name>A0A0N5AMU6_9BILA</name>
<sequence>MITCSIAWLIILNVIYPQEPISVNTNYGSVNGHSVITDKCVRANIFLGIPFAKPPIGNLRFEKPQRPDNWTTAIEANYYKPACIPLVHSPDDDRTYSEDCLYLNIITPASAAESSNYPVLVWIHGGGYQFGSALDYSYNSIIDNYISRDVIVVTVQYRLGFLGFMATGDQEMPGNLGMWDQKAGLEFIKENIKHFGGDPDQITIFGLSAGGSSVSALTLSPYTNDMFNSVIQMSGSTFSEWACSELVIDASKDLAKQLNCDEADTVQLKQCLKNRTIEEFWSAVDATGSTRDNYKIIKYGPHIDSEFFPKELELLLEEAPMKPTITGICANEGIFFGIRTFLTFIYNYCLMDAMGPISKMYLSEEEFANFTEEKLINIIRTKIATKEDLKSDTEKVEDEIINYYVRSNTTETQDSTYWLQQYSKLMSDVMIAMSVRDEADRKIQKGWPIWMYLTDYYNPSSFPENFPVKAATHANEEAYLFGLYSVGNFGFNDDDKKMQSAILDSFTNFVKNRIVQKLKKNKRTNVFLPLIKRYLRLQRFRNPSADNFVWERATIANPSKNLRFQPQPQMSDDMLNDNFKFWKSLEKYNYNIITGKHREIQSTTVAELSTAESLTAEITTTTTTTTTEAITTTATTTDSPSTDDATAKSFNFINLITAISGLCLILLEAFINYSVVPVHNNINVYLHNGSIFGEWSTSNEVKNNSIEMAKHLGCPTDSSDKVKECIKSKSMEEIWQSVEKKIFFSMEFCYQQSENTRSIGWLVEFGPRIDDEFFPKDLQSA</sequence>
<dbReference type="SUPFAM" id="SSF53474">
    <property type="entry name" value="alpha/beta-Hydrolases"/>
    <property type="match status" value="2"/>
</dbReference>
<dbReference type="AlphaFoldDB" id="A0A0N5AMU6"/>
<evidence type="ECO:0000313" key="7">
    <source>
        <dbReference type="WBParaSite" id="SMUV_0000591501-mRNA-1"/>
    </source>
</evidence>
<comment type="similarity">
    <text evidence="1">Belongs to the type-B carboxylesterase/lipase family.</text>
</comment>
<dbReference type="GO" id="GO:0052689">
    <property type="term" value="F:carboxylic ester hydrolase activity"/>
    <property type="evidence" value="ECO:0007669"/>
    <property type="project" value="UniProtKB-KW"/>
</dbReference>
<feature type="domain" description="Carboxylesterase type B" evidence="5">
    <location>
        <begin position="686"/>
        <end position="777"/>
    </location>
</feature>
<feature type="signal peptide" evidence="4">
    <location>
        <begin position="1"/>
        <end position="17"/>
    </location>
</feature>
<evidence type="ECO:0000256" key="2">
    <source>
        <dbReference type="ARBA" id="ARBA00022487"/>
    </source>
</evidence>
<accession>A0A0N5AMU6</accession>
<dbReference type="PROSITE" id="PS00941">
    <property type="entry name" value="CARBOXYLESTERASE_B_2"/>
    <property type="match status" value="1"/>
</dbReference>
<dbReference type="InterPro" id="IPR019819">
    <property type="entry name" value="Carboxylesterase_B_CS"/>
</dbReference>
<dbReference type="InterPro" id="IPR029058">
    <property type="entry name" value="AB_hydrolase_fold"/>
</dbReference>
<evidence type="ECO:0000259" key="5">
    <source>
        <dbReference type="Pfam" id="PF00135"/>
    </source>
</evidence>